<proteinExistence type="inferred from homology"/>
<dbReference type="GO" id="GO:0016020">
    <property type="term" value="C:membrane"/>
    <property type="evidence" value="ECO:0007669"/>
    <property type="project" value="UniProtKB-SubCell"/>
</dbReference>
<feature type="chain" id="PRO_5042233347" description="Digalactosyldiacylglycerol synthase 2, chloroplastic" evidence="14">
    <location>
        <begin position="19"/>
        <end position="1500"/>
    </location>
</feature>
<keyword evidence="6" id="KW-0934">Plastid</keyword>
<dbReference type="PROSITE" id="PS00560">
    <property type="entry name" value="CARBOXYPEPT_SER_HIS"/>
    <property type="match status" value="1"/>
</dbReference>
<evidence type="ECO:0000256" key="8">
    <source>
        <dbReference type="ARBA" id="ARBA00022679"/>
    </source>
</evidence>
<keyword evidence="15" id="KW-0645">Protease</keyword>
<evidence type="ECO:0000256" key="3">
    <source>
        <dbReference type="ARBA" id="ARBA00009431"/>
    </source>
</evidence>
<evidence type="ECO:0000256" key="13">
    <source>
        <dbReference type="SAM" id="MobiDB-lite"/>
    </source>
</evidence>
<dbReference type="SUPFAM" id="SSF53756">
    <property type="entry name" value="UDP-Glycosyltransferase/glycogen phosphorylase"/>
    <property type="match status" value="1"/>
</dbReference>
<dbReference type="SUPFAM" id="SSF53474">
    <property type="entry name" value="alpha/beta-Hydrolases"/>
    <property type="match status" value="1"/>
</dbReference>
<reference evidence="15" key="1">
    <citation type="submission" date="2023-06" db="EMBL/GenBank/DDBJ databases">
        <title>Survivors Of The Sea: Transcriptome response of Skeletonema marinoi to long-term dormancy.</title>
        <authorList>
            <person name="Pinder M.I.M."/>
            <person name="Kourtchenko O."/>
            <person name="Robertson E.K."/>
            <person name="Larsson T."/>
            <person name="Maumus F."/>
            <person name="Osuna-Cruz C.M."/>
            <person name="Vancaester E."/>
            <person name="Stenow R."/>
            <person name="Vandepoele K."/>
            <person name="Ploug H."/>
            <person name="Bruchert V."/>
            <person name="Godhe A."/>
            <person name="Topel M."/>
        </authorList>
    </citation>
    <scope>NUCLEOTIDE SEQUENCE</scope>
    <source>
        <strain evidence="15">R05AC</strain>
    </source>
</reference>
<evidence type="ECO:0000256" key="1">
    <source>
        <dbReference type="ARBA" id="ARBA00004229"/>
    </source>
</evidence>
<dbReference type="GO" id="GO:0004185">
    <property type="term" value="F:serine-type carboxypeptidase activity"/>
    <property type="evidence" value="ECO:0007669"/>
    <property type="project" value="InterPro"/>
</dbReference>
<evidence type="ECO:0000256" key="6">
    <source>
        <dbReference type="ARBA" id="ARBA00022640"/>
    </source>
</evidence>
<dbReference type="GO" id="GO:0046481">
    <property type="term" value="F:digalactosyldiacylglycerol synthase activity"/>
    <property type="evidence" value="ECO:0007669"/>
    <property type="project" value="InterPro"/>
</dbReference>
<dbReference type="CDD" id="cd01635">
    <property type="entry name" value="Glycosyltransferase_GTB-type"/>
    <property type="match status" value="1"/>
</dbReference>
<evidence type="ECO:0000256" key="9">
    <source>
        <dbReference type="ARBA" id="ARBA00022729"/>
    </source>
</evidence>
<dbReference type="InterPro" id="IPR001563">
    <property type="entry name" value="Peptidase_S10"/>
</dbReference>
<dbReference type="InterPro" id="IPR029058">
    <property type="entry name" value="AB_hydrolase_fold"/>
</dbReference>
<evidence type="ECO:0000313" key="15">
    <source>
        <dbReference type="EMBL" id="KAK1739514.1"/>
    </source>
</evidence>
<feature type="compositionally biased region" description="Basic and acidic residues" evidence="13">
    <location>
        <begin position="209"/>
        <end position="228"/>
    </location>
</feature>
<sequence length="1500" mass="167335">MLYLRIATLLLVITTAAGNPDDHKVHHIDDPTIIEANKTKIFTNINENYQSSSKSLDAVAKRLEEKRNEQRLKMREYWKQTFAEIKSSNPVVFPTEEDKIKNRKSGAYMLEAWKQFLDSGGSTTPLFLEEEEDRTSFKPVLNNVTKLVAPRRFDGVQTWDKQLQQWSEEVSVYLAETESTLNDLLQPKESSSYDMSSFGVSSDTLGNLTRREDGLSDGHEVKQHKDGSSGKTKSSSFSERLGIDKTVTPIPPITLANLDPNLPPIPKPRAVTPEDEILPHTNIADKSKNIWIVTTASLPWMTGTAVNPLLRAAYLSTGRKAAGGSVTILLPWVERDEDQQRIYGKEKMFESQEDQEKFVRTWLHDTANMKEASEDLKIRWYTAWQEVLENSLYSMGDLIGLIPEDECDICVLEEPEHLNWYRGPGENWTSKFKHVVGIVHTNYFVYATEQPAAFIRAPGMKLLASWMCRAHVHRLIKLSGTLGQFAPEKELVENVHGVRRSFIDVGEELRGKLTAPDADKDPIFSADASPAVYFIGKMLWSKGLASLMELMKYAEESAGLKVKVDMYGGGPNKDEASEKAQGMSLDMPFHGPIDHVELGWTHKVFINPSTSEVLCTTVAEALAMGKFVVLPSHPSNDFFCQFPNCLPYSNKEEFVGNLYYALTHAPEPMSEEYSYALSWEAATERFAAAGSVSVAEAEAMEEALSSTDAGIDIILPSIKINKERKQLISRSFRKTRGRYRNFRTRLSQEIMKSDVLPKELQQRLIAELDKRLDVDLDELLDSPKLRVKLSPAKLDKLLLDLYDGVTKGPSGDVFRVIGGGACVGRQHQYQQQVAKTGSHQQSKPPTFLDASVLNKSSPTTLVTKALNRNLPYNEEEKIDDTTITENNRKEENAPKMSVSCHRPRQLSTLALAALTMGTAHAQHAEFYKKVSQLRGAETPPAPQGGITDDSDDIDQNLLNMCQQQDDTSCGTNEECVWCDCEAVPSSCFSKQAAHKLPDRVYSCAFSSSDVAATESISEKVEEAIEEAVEKVEKSWQATAEKATKVQSFLMEGVELNLATDEVAGDFCDASSPLSLAGYMNVKGSKFDTESDKHLFFWMFEKRSKSLIPDSEAKKEDKHRDVPLVVWLTGGPGCSSSLALLSENGPCSVNEDGASTKVNPYSWTESAHVLWLDQPADVGYSYGQGNDSNEEMISEDAYYFLQAFFKSDEGKKYKDSPLFIVGESYGGHYAPAIAHRIWLGNKNVKEGLEKLNLAGVAVGNGLTDPEVQYQHYSEMAFKNSHNIKVISETAYETMKKAEPMCTKGIAKCNSGDSTIDAFACQAAFIYCNTALTTPYRATGLNPYDIRKECGDNPLCYDFSHVEKFMNSDATKKALHVDGHSSTWKTCNMMINMEFHSDWMKDFAPYVADLLNDGIPALIYAGDVDFICNYLGNRAWTLNLEWGHKAEFNDAEEKDWNNGAGLARTANGLTFLQVYDAGHMVPADQPEHALTMITQFLNGESF</sequence>
<gene>
    <name evidence="15" type="ORF">QTG54_010057</name>
</gene>
<dbReference type="FunFam" id="1.10.287.410:FF:000002">
    <property type="entry name" value="Carboxypeptidase"/>
    <property type="match status" value="1"/>
</dbReference>
<dbReference type="InterPro" id="IPR018202">
    <property type="entry name" value="Ser_caboxypep_ser_AS"/>
</dbReference>
<feature type="compositionally biased region" description="Polar residues" evidence="13">
    <location>
        <begin position="187"/>
        <end position="207"/>
    </location>
</feature>
<dbReference type="Gene3D" id="3.40.50.2000">
    <property type="entry name" value="Glycogen Phosphorylase B"/>
    <property type="match status" value="1"/>
</dbReference>
<protein>
    <recommendedName>
        <fullName evidence="11">Digalactosyldiacylglycerol synthase 2, chloroplastic</fullName>
    </recommendedName>
</protein>
<evidence type="ECO:0000256" key="12">
    <source>
        <dbReference type="SAM" id="Coils"/>
    </source>
</evidence>
<comment type="subcellular location">
    <subcellularLocation>
        <location evidence="2">Membrane</location>
    </subcellularLocation>
    <subcellularLocation>
        <location evidence="1">Plastid</location>
        <location evidence="1">Chloroplast</location>
    </subcellularLocation>
</comment>
<dbReference type="GO" id="GO:0006508">
    <property type="term" value="P:proteolysis"/>
    <property type="evidence" value="ECO:0007669"/>
    <property type="project" value="InterPro"/>
</dbReference>
<evidence type="ECO:0000256" key="7">
    <source>
        <dbReference type="ARBA" id="ARBA00022676"/>
    </source>
</evidence>
<keyword evidence="16" id="KW-1185">Reference proteome</keyword>
<dbReference type="Pfam" id="PF13692">
    <property type="entry name" value="Glyco_trans_1_4"/>
    <property type="match status" value="1"/>
</dbReference>
<evidence type="ECO:0000256" key="14">
    <source>
        <dbReference type="SAM" id="SignalP"/>
    </source>
</evidence>
<keyword evidence="15" id="KW-0378">Hydrolase</keyword>
<dbReference type="PANTHER" id="PTHR46132">
    <property type="entry name" value="DIGALACTOSYLDIACYLGLYCEROL SYNTHASE 2, CHLOROPLASTIC"/>
    <property type="match status" value="1"/>
</dbReference>
<name>A0AAD9DB62_9STRA</name>
<feature type="signal peptide" evidence="14">
    <location>
        <begin position="1"/>
        <end position="18"/>
    </location>
</feature>
<keyword evidence="5" id="KW-0150">Chloroplast</keyword>
<comment type="similarity">
    <text evidence="3">Belongs to the peptidase S10 family.</text>
</comment>
<dbReference type="Proteomes" id="UP001224775">
    <property type="component" value="Unassembled WGS sequence"/>
</dbReference>
<keyword evidence="15" id="KW-0121">Carboxypeptidase</keyword>
<dbReference type="EMBL" id="JATAAI010000018">
    <property type="protein sequence ID" value="KAK1739514.1"/>
    <property type="molecule type" value="Genomic_DNA"/>
</dbReference>
<dbReference type="Gene3D" id="3.40.50.1820">
    <property type="entry name" value="alpha/beta hydrolase"/>
    <property type="match status" value="1"/>
</dbReference>
<dbReference type="PANTHER" id="PTHR46132:SF1">
    <property type="entry name" value="DIGALACTOSYLDIACYLGLYCEROL SYNTHASE 2, CHLOROPLASTIC"/>
    <property type="match status" value="1"/>
</dbReference>
<dbReference type="Pfam" id="PF00450">
    <property type="entry name" value="Peptidase_S10"/>
    <property type="match status" value="1"/>
</dbReference>
<organism evidence="15 16">
    <name type="scientific">Skeletonema marinoi</name>
    <dbReference type="NCBI Taxonomy" id="267567"/>
    <lineage>
        <taxon>Eukaryota</taxon>
        <taxon>Sar</taxon>
        <taxon>Stramenopiles</taxon>
        <taxon>Ochrophyta</taxon>
        <taxon>Bacillariophyta</taxon>
        <taxon>Coscinodiscophyceae</taxon>
        <taxon>Thalassiosirophycidae</taxon>
        <taxon>Thalassiosirales</taxon>
        <taxon>Skeletonemataceae</taxon>
        <taxon>Skeletonema</taxon>
        <taxon>Skeletonema marinoi-dohrnii complex</taxon>
    </lineage>
</organism>
<feature type="region of interest" description="Disordered" evidence="13">
    <location>
        <begin position="187"/>
        <end position="240"/>
    </location>
</feature>
<keyword evidence="8" id="KW-0808">Transferase</keyword>
<keyword evidence="10" id="KW-0472">Membrane</keyword>
<evidence type="ECO:0000256" key="11">
    <source>
        <dbReference type="ARBA" id="ARBA00071330"/>
    </source>
</evidence>
<dbReference type="PRINTS" id="PR00724">
    <property type="entry name" value="CRBOXYPTASEC"/>
</dbReference>
<evidence type="ECO:0000256" key="10">
    <source>
        <dbReference type="ARBA" id="ARBA00023136"/>
    </source>
</evidence>
<keyword evidence="9 14" id="KW-0732">Signal</keyword>
<comment type="caution">
    <text evidence="15">The sequence shown here is derived from an EMBL/GenBank/DDBJ whole genome shotgun (WGS) entry which is preliminary data.</text>
</comment>
<evidence type="ECO:0000313" key="16">
    <source>
        <dbReference type="Proteomes" id="UP001224775"/>
    </source>
</evidence>
<feature type="compositionally biased region" description="Low complexity" evidence="13">
    <location>
        <begin position="229"/>
        <end position="238"/>
    </location>
</feature>
<dbReference type="InterPro" id="IPR044525">
    <property type="entry name" value="DGDG1/2"/>
</dbReference>
<accession>A0AAD9DB62</accession>
<keyword evidence="7" id="KW-0328">Glycosyltransferase</keyword>
<dbReference type="InterPro" id="IPR033124">
    <property type="entry name" value="Ser_caboxypep_his_AS"/>
</dbReference>
<dbReference type="PROSITE" id="PS00131">
    <property type="entry name" value="CARBOXYPEPT_SER_SER"/>
    <property type="match status" value="1"/>
</dbReference>
<evidence type="ECO:0000256" key="5">
    <source>
        <dbReference type="ARBA" id="ARBA00022528"/>
    </source>
</evidence>
<dbReference type="GO" id="GO:0009507">
    <property type="term" value="C:chloroplast"/>
    <property type="evidence" value="ECO:0007669"/>
    <property type="project" value="UniProtKB-SubCell"/>
</dbReference>
<evidence type="ECO:0000256" key="2">
    <source>
        <dbReference type="ARBA" id="ARBA00004370"/>
    </source>
</evidence>
<evidence type="ECO:0000256" key="4">
    <source>
        <dbReference type="ARBA" id="ARBA00009481"/>
    </source>
</evidence>
<dbReference type="FunFam" id="3.40.50.2000:FF:000084">
    <property type="entry name" value="Digalactosyldiacylglycerol synthase 2 chloroplastic"/>
    <property type="match status" value="1"/>
</dbReference>
<keyword evidence="12" id="KW-0175">Coiled coil</keyword>
<feature type="coiled-coil region" evidence="12">
    <location>
        <begin position="46"/>
        <end position="73"/>
    </location>
</feature>
<dbReference type="Gene3D" id="1.10.287.410">
    <property type="match status" value="1"/>
</dbReference>
<comment type="similarity">
    <text evidence="4">Belongs to the glycosyltransferase group 1 family. Glycosyltransferase 4 subfamily.</text>
</comment>